<keyword evidence="2" id="KW-0255">Endonuclease</keyword>
<protein>
    <submittedName>
        <fullName evidence="2">Putative restriction endonuclease</fullName>
    </submittedName>
</protein>
<gene>
    <name evidence="2" type="ORF">FHU34_111183</name>
</gene>
<dbReference type="GeneID" id="300126807"/>
<dbReference type="GO" id="GO:0004519">
    <property type="term" value="F:endonuclease activity"/>
    <property type="evidence" value="ECO:0007669"/>
    <property type="project" value="UniProtKB-KW"/>
</dbReference>
<name>A0A561VW74_9ACTN</name>
<dbReference type="PANTHER" id="PTHR35400">
    <property type="entry name" value="SLR1083 PROTEIN"/>
    <property type="match status" value="1"/>
</dbReference>
<comment type="caution">
    <text evidence="2">The sequence shown here is derived from an EMBL/GenBank/DDBJ whole genome shotgun (WGS) entry which is preliminary data.</text>
</comment>
<dbReference type="CDD" id="cd06260">
    <property type="entry name" value="DUF820-like"/>
    <property type="match status" value="1"/>
</dbReference>
<dbReference type="EMBL" id="VIWZ01000001">
    <property type="protein sequence ID" value="TWG15860.1"/>
    <property type="molecule type" value="Genomic_DNA"/>
</dbReference>
<keyword evidence="2" id="KW-0540">Nuclease</keyword>
<dbReference type="AlphaFoldDB" id="A0A561VW74"/>
<keyword evidence="3" id="KW-1185">Reference proteome</keyword>
<dbReference type="RefSeq" id="WP_244311561.1">
    <property type="nucleotide sequence ID" value="NZ_VIWZ01000001.1"/>
</dbReference>
<dbReference type="Proteomes" id="UP000317685">
    <property type="component" value="Unassembled WGS sequence"/>
</dbReference>
<dbReference type="Gene3D" id="3.90.1570.10">
    <property type="entry name" value="tt1808, chain A"/>
    <property type="match status" value="1"/>
</dbReference>
<accession>A0A561VW74</accession>
<evidence type="ECO:0000313" key="3">
    <source>
        <dbReference type="Proteomes" id="UP000317685"/>
    </source>
</evidence>
<dbReference type="InterPro" id="IPR008538">
    <property type="entry name" value="Uma2"/>
</dbReference>
<dbReference type="InterPro" id="IPR012296">
    <property type="entry name" value="Nuclease_put_TT1808"/>
</dbReference>
<dbReference type="SUPFAM" id="SSF52980">
    <property type="entry name" value="Restriction endonuclease-like"/>
    <property type="match status" value="1"/>
</dbReference>
<dbReference type="Pfam" id="PF05685">
    <property type="entry name" value="Uma2"/>
    <property type="match status" value="1"/>
</dbReference>
<sequence>MDPADVPDHSLPWTESDYLALGETAQRIELLDGGLLIGPSPSVRHQAIVCGLAAALEPGCAAATRTLLPVINLRLNATRILNPDLVVTAELDLTADCVPAGVVLLVGEIPAPHTAVTDRVLKPHLYAAASIPWYLLVEQESLSLYLYQRQGFHYVERSATRAGEVLELTEPVKATIRPEELLP</sequence>
<evidence type="ECO:0000259" key="1">
    <source>
        <dbReference type="Pfam" id="PF05685"/>
    </source>
</evidence>
<evidence type="ECO:0000313" key="2">
    <source>
        <dbReference type="EMBL" id="TWG15860.1"/>
    </source>
</evidence>
<feature type="domain" description="Putative restriction endonuclease" evidence="1">
    <location>
        <begin position="17"/>
        <end position="172"/>
    </location>
</feature>
<dbReference type="PANTHER" id="PTHR35400:SF3">
    <property type="entry name" value="SLL1072 PROTEIN"/>
    <property type="match status" value="1"/>
</dbReference>
<organism evidence="2 3">
    <name type="scientific">Micromonospora taraxaci</name>
    <dbReference type="NCBI Taxonomy" id="1316803"/>
    <lineage>
        <taxon>Bacteria</taxon>
        <taxon>Bacillati</taxon>
        <taxon>Actinomycetota</taxon>
        <taxon>Actinomycetes</taxon>
        <taxon>Micromonosporales</taxon>
        <taxon>Micromonosporaceae</taxon>
        <taxon>Micromonospora</taxon>
    </lineage>
</organism>
<dbReference type="InterPro" id="IPR011335">
    <property type="entry name" value="Restrct_endonuc-II-like"/>
</dbReference>
<reference evidence="2 3" key="1">
    <citation type="submission" date="2019-06" db="EMBL/GenBank/DDBJ databases">
        <title>Sequencing the genomes of 1000 actinobacteria strains.</title>
        <authorList>
            <person name="Klenk H.-P."/>
        </authorList>
    </citation>
    <scope>NUCLEOTIDE SEQUENCE [LARGE SCALE GENOMIC DNA]</scope>
    <source>
        <strain evidence="2 3">DSM 45885</strain>
    </source>
</reference>
<keyword evidence="2" id="KW-0378">Hydrolase</keyword>
<proteinExistence type="predicted"/>